<organism evidence="3 4">
    <name type="scientific">Bradyrhizobium nanningense</name>
    <dbReference type="NCBI Taxonomy" id="1325118"/>
    <lineage>
        <taxon>Bacteria</taxon>
        <taxon>Pseudomonadati</taxon>
        <taxon>Pseudomonadota</taxon>
        <taxon>Alphaproteobacteria</taxon>
        <taxon>Hyphomicrobiales</taxon>
        <taxon>Nitrobacteraceae</taxon>
        <taxon>Bradyrhizobium</taxon>
    </lineage>
</organism>
<evidence type="ECO:0000313" key="3">
    <source>
        <dbReference type="EMBL" id="RXH29727.1"/>
    </source>
</evidence>
<dbReference type="InterPro" id="IPR006076">
    <property type="entry name" value="FAD-dep_OxRdtase"/>
</dbReference>
<sequence length="434" mass="48347">MTYSKAAPRYAVGSGWNALLPRRVPHEQLPKERRYHAIVVGAGYTGLAAARRLAELMPEKDIIVIEASEIGEGSSARNSGFLSPSAIEPRPNAYGSAEDDANRKTRIVLAGLEWLRTVVEEHRIDCDWDEKAPRIVAAATRQGEHRLLSSRQALEKRNLKYLEHDAQGLRTLLGTDYYLYGYETLTRAFIQPAALIRGLADTLPSNVTVLEHAAVEAVEGSGPFKVRTPRAEFVADKVFIANNAHARALGFVADRMIIVYTYAGLTPELEDDELGRLGPLPAWGVLPPTRMGTTMRKVGRRFLIRSSWSYEKEANPKKVRSTLTRLFRRRFPQMRSYHLEHVWGGMTAITVNGGMYFGELRPGLYASVGCQGAGVLRGNIHGKLLAEMACGSQSPLLTDRLMLTGPDWIPPEPFRGIGAIARMTWEHWRAGREY</sequence>
<dbReference type="Proteomes" id="UP000289546">
    <property type="component" value="Unassembled WGS sequence"/>
</dbReference>
<dbReference type="Gene3D" id="3.50.50.60">
    <property type="entry name" value="FAD/NAD(P)-binding domain"/>
    <property type="match status" value="1"/>
</dbReference>
<name>A0A4V1L2A2_9BRAD</name>
<protein>
    <recommendedName>
        <fullName evidence="2">FAD dependent oxidoreductase domain-containing protein</fullName>
    </recommendedName>
</protein>
<dbReference type="InterPro" id="IPR036188">
    <property type="entry name" value="FAD/NAD-bd_sf"/>
</dbReference>
<proteinExistence type="predicted"/>
<dbReference type="Gene3D" id="3.30.9.10">
    <property type="entry name" value="D-Amino Acid Oxidase, subunit A, domain 2"/>
    <property type="match status" value="1"/>
</dbReference>
<keyword evidence="1" id="KW-0560">Oxidoreductase</keyword>
<feature type="domain" description="FAD dependent oxidoreductase" evidence="2">
    <location>
        <begin position="37"/>
        <end position="388"/>
    </location>
</feature>
<gene>
    <name evidence="3" type="ORF">XH99_12945</name>
</gene>
<reference evidence="3 4" key="1">
    <citation type="submission" date="2015-04" db="EMBL/GenBank/DDBJ databases">
        <title>Comparative genomics of rhizobia nodulating Arachis hypogaea in China.</title>
        <authorList>
            <person name="Li Y."/>
        </authorList>
    </citation>
    <scope>NUCLEOTIDE SEQUENCE [LARGE SCALE GENOMIC DNA]</scope>
    <source>
        <strain evidence="3 4">CCBAU 51757</strain>
    </source>
</reference>
<evidence type="ECO:0000313" key="4">
    <source>
        <dbReference type="Proteomes" id="UP000289546"/>
    </source>
</evidence>
<dbReference type="GO" id="GO:0005737">
    <property type="term" value="C:cytoplasm"/>
    <property type="evidence" value="ECO:0007669"/>
    <property type="project" value="TreeGrafter"/>
</dbReference>
<dbReference type="PANTHER" id="PTHR13847:SF281">
    <property type="entry name" value="FAD DEPENDENT OXIDOREDUCTASE DOMAIN-CONTAINING PROTEIN"/>
    <property type="match status" value="1"/>
</dbReference>
<dbReference type="RefSeq" id="WP_164936115.1">
    <property type="nucleotide sequence ID" value="NZ_LBJQ01000070.1"/>
</dbReference>
<dbReference type="GO" id="GO:0016491">
    <property type="term" value="F:oxidoreductase activity"/>
    <property type="evidence" value="ECO:0007669"/>
    <property type="project" value="UniProtKB-KW"/>
</dbReference>
<keyword evidence="4" id="KW-1185">Reference proteome</keyword>
<evidence type="ECO:0000259" key="2">
    <source>
        <dbReference type="Pfam" id="PF01266"/>
    </source>
</evidence>
<dbReference type="PANTHER" id="PTHR13847">
    <property type="entry name" value="SARCOSINE DEHYDROGENASE-RELATED"/>
    <property type="match status" value="1"/>
</dbReference>
<evidence type="ECO:0000256" key="1">
    <source>
        <dbReference type="ARBA" id="ARBA00023002"/>
    </source>
</evidence>
<dbReference type="Pfam" id="PF01266">
    <property type="entry name" value="DAO"/>
    <property type="match status" value="1"/>
</dbReference>
<dbReference type="EMBL" id="LBJQ01000070">
    <property type="protein sequence ID" value="RXH29727.1"/>
    <property type="molecule type" value="Genomic_DNA"/>
</dbReference>
<dbReference type="SUPFAM" id="SSF51905">
    <property type="entry name" value="FAD/NAD(P)-binding domain"/>
    <property type="match status" value="1"/>
</dbReference>
<comment type="caution">
    <text evidence="3">The sequence shown here is derived from an EMBL/GenBank/DDBJ whole genome shotgun (WGS) entry which is preliminary data.</text>
</comment>
<accession>A0A4V1L2A2</accession>
<dbReference type="AlphaFoldDB" id="A0A4V1L2A2"/>